<accession>A0ABQ4NAY9</accession>
<gene>
    <name evidence="8" type="primary">cad</name>
    <name evidence="8" type="ORF">PACILC2_36860</name>
</gene>
<evidence type="ECO:0000256" key="5">
    <source>
        <dbReference type="ARBA" id="ARBA00023239"/>
    </source>
</evidence>
<dbReference type="PANTHER" id="PTHR43277:SF3">
    <property type="entry name" value="DECARBOXYLASE, PUTATIVE-RELATED"/>
    <property type="match status" value="1"/>
</dbReference>
<keyword evidence="4" id="KW-0663">Pyridoxal phosphate</keyword>
<evidence type="ECO:0000256" key="1">
    <source>
        <dbReference type="ARBA" id="ARBA00001933"/>
    </source>
</evidence>
<dbReference type="InterPro" id="IPR015421">
    <property type="entry name" value="PyrdxlP-dep_Trfase_major"/>
</dbReference>
<evidence type="ECO:0000259" key="6">
    <source>
        <dbReference type="Pfam" id="PF01276"/>
    </source>
</evidence>
<dbReference type="PANTHER" id="PTHR43277">
    <property type="entry name" value="ARGININE DECARBOXYLASE"/>
    <property type="match status" value="1"/>
</dbReference>
<keyword evidence="3" id="KW-0210">Decarboxylase</keyword>
<dbReference type="InterPro" id="IPR015424">
    <property type="entry name" value="PyrdxlP-dep_Trfase"/>
</dbReference>
<organism evidence="8 9">
    <name type="scientific">Paenibacillus cisolokensis</name>
    <dbReference type="NCBI Taxonomy" id="1658519"/>
    <lineage>
        <taxon>Bacteria</taxon>
        <taxon>Bacillati</taxon>
        <taxon>Bacillota</taxon>
        <taxon>Bacilli</taxon>
        <taxon>Bacillales</taxon>
        <taxon>Paenibacillaceae</taxon>
        <taxon>Paenibacillus</taxon>
    </lineage>
</organism>
<evidence type="ECO:0000256" key="3">
    <source>
        <dbReference type="ARBA" id="ARBA00022793"/>
    </source>
</evidence>
<reference evidence="8 9" key="1">
    <citation type="submission" date="2021-04" db="EMBL/GenBank/DDBJ databases">
        <title>Draft genome sequence of Paenibacillus cisolokensis, LC2-13A.</title>
        <authorList>
            <person name="Uke A."/>
            <person name="Chhe C."/>
            <person name="Baramee S."/>
            <person name="Kosugi A."/>
        </authorList>
    </citation>
    <scope>NUCLEOTIDE SEQUENCE [LARGE SCALE GENOMIC DNA]</scope>
    <source>
        <strain evidence="8 9">LC2-13A</strain>
    </source>
</reference>
<dbReference type="CDD" id="cd00615">
    <property type="entry name" value="Orn_deC_like"/>
    <property type="match status" value="1"/>
</dbReference>
<dbReference type="Gene3D" id="3.90.100.10">
    <property type="entry name" value="Orn/Lys/Arg decarboxylase, C-terminal domain"/>
    <property type="match status" value="1"/>
</dbReference>
<keyword evidence="5" id="KW-0456">Lyase</keyword>
<dbReference type="Proteomes" id="UP000680304">
    <property type="component" value="Unassembled WGS sequence"/>
</dbReference>
<dbReference type="Pfam" id="PF01276">
    <property type="entry name" value="OKR_DC_1"/>
    <property type="match status" value="1"/>
</dbReference>
<dbReference type="InterPro" id="IPR036633">
    <property type="entry name" value="Prn/Lys/Arg_de-COase_C_sf"/>
</dbReference>
<evidence type="ECO:0000256" key="4">
    <source>
        <dbReference type="ARBA" id="ARBA00022898"/>
    </source>
</evidence>
<evidence type="ECO:0000259" key="7">
    <source>
        <dbReference type="Pfam" id="PF03711"/>
    </source>
</evidence>
<evidence type="ECO:0000313" key="8">
    <source>
        <dbReference type="EMBL" id="GIQ65118.1"/>
    </source>
</evidence>
<proteinExistence type="inferred from homology"/>
<feature type="domain" description="Orn/Lys/Arg decarboxylases family 1 pyridoxal-P attachment site" evidence="6">
    <location>
        <begin position="7"/>
        <end position="313"/>
    </location>
</feature>
<keyword evidence="9" id="KW-1185">Reference proteome</keyword>
<dbReference type="SUPFAM" id="SSF55904">
    <property type="entry name" value="Ornithine decarboxylase C-terminal domain"/>
    <property type="match status" value="1"/>
</dbReference>
<comment type="similarity">
    <text evidence="2">Belongs to the Orn/Lys/Arg decarboxylase class-I family.</text>
</comment>
<evidence type="ECO:0000256" key="2">
    <source>
        <dbReference type="ARBA" id="ARBA00010671"/>
    </source>
</evidence>
<dbReference type="Gene3D" id="3.40.640.10">
    <property type="entry name" value="Type I PLP-dependent aspartate aminotransferase-like (Major domain)"/>
    <property type="match status" value="1"/>
</dbReference>
<dbReference type="InterPro" id="IPR008286">
    <property type="entry name" value="Prn/Lys/Arg_de-COase_C"/>
</dbReference>
<sequence>MNRLRKPLFDALIRRLDRNPLSFHVPGHKNGRLFHAEPASPIEGDDIFATYKTWFEMIMRLDVTELSDTDDLHQPEGIIAEAQQLAAECFGAEETYFLVNGSTAGNLSMLLAACGPGDLVIMQRNVHKSVLNGLRLAGARAVFVMPELEPRTGQMTVPRLDTLAEALKRYPDAKAVFLSSPNYYGAAVDLRPYAEAAHMHRIPLLVDEAHGAHYGFHPAFPTNAMQAGADVVVQSAHKTLPALTMGAMLHVQGSRLDRGLLKKALSAVQSSSPSYPIMASLDIARAMVDRYGESLFRDGLEAAKIFREWISGQDSALEVVEADGGSGYKQDPLRVVLRDGSGTVPGYTLQRELESRGCWPELADERHVVLLFGAFTTPADVERLIQACASIVQDCRIPERNESKEKDREPDRNRTVWYSDDEAISLPVSFQFHMKTRQKVKTVVLHQATGYESAETIIPYPPGIPLVYEGERITPAIVERLDTLSRHRARCQGASDPTLRTINVFDRSVSSGS</sequence>
<protein>
    <submittedName>
        <fullName evidence="8">Lysine decarboxylase</fullName>
    </submittedName>
</protein>
<dbReference type="InterPro" id="IPR052357">
    <property type="entry name" value="Orn_Lys_Arg_decarboxylase-I"/>
</dbReference>
<name>A0ABQ4NAY9_9BACL</name>
<dbReference type="SUPFAM" id="SSF53383">
    <property type="entry name" value="PLP-dependent transferases"/>
    <property type="match status" value="1"/>
</dbReference>
<comment type="caution">
    <text evidence="8">The sequence shown here is derived from an EMBL/GenBank/DDBJ whole genome shotgun (WGS) entry which is preliminary data.</text>
</comment>
<evidence type="ECO:0000313" key="9">
    <source>
        <dbReference type="Proteomes" id="UP000680304"/>
    </source>
</evidence>
<comment type="cofactor">
    <cofactor evidence="1">
        <name>pyridoxal 5'-phosphate</name>
        <dbReference type="ChEBI" id="CHEBI:597326"/>
    </cofactor>
</comment>
<dbReference type="Pfam" id="PF03711">
    <property type="entry name" value="OKR_DC_1_C"/>
    <property type="match status" value="1"/>
</dbReference>
<dbReference type="InterPro" id="IPR000310">
    <property type="entry name" value="Orn/Lys/Arg_deCO2ase_major_dom"/>
</dbReference>
<dbReference type="RefSeq" id="WP_213529632.1">
    <property type="nucleotide sequence ID" value="NZ_BOVJ01000122.1"/>
</dbReference>
<dbReference type="EMBL" id="BOVJ01000122">
    <property type="protein sequence ID" value="GIQ65118.1"/>
    <property type="molecule type" value="Genomic_DNA"/>
</dbReference>
<feature type="domain" description="Orn/Lys/Arg decarboxylase C-terminal" evidence="7">
    <location>
        <begin position="432"/>
        <end position="484"/>
    </location>
</feature>